<keyword evidence="14" id="KW-1185">Reference proteome</keyword>
<evidence type="ECO:0000313" key="14">
    <source>
        <dbReference type="Proteomes" id="UP000228621"/>
    </source>
</evidence>
<dbReference type="EMBL" id="NKHF01000017">
    <property type="protein sequence ID" value="PCK33084.1"/>
    <property type="molecule type" value="Genomic_DNA"/>
</dbReference>
<dbReference type="PROSITE" id="PS50109">
    <property type="entry name" value="HIS_KIN"/>
    <property type="match status" value="1"/>
</dbReference>
<dbReference type="PANTHER" id="PTHR44936">
    <property type="entry name" value="SENSOR PROTEIN CREC"/>
    <property type="match status" value="1"/>
</dbReference>
<dbReference type="SMART" id="SM00388">
    <property type="entry name" value="HisKA"/>
    <property type="match status" value="1"/>
</dbReference>
<evidence type="ECO:0000259" key="11">
    <source>
        <dbReference type="PROSITE" id="PS50109"/>
    </source>
</evidence>
<dbReference type="CDD" id="cd06225">
    <property type="entry name" value="HAMP"/>
    <property type="match status" value="1"/>
</dbReference>
<keyword evidence="5" id="KW-0597">Phosphoprotein</keyword>
<keyword evidence="9" id="KW-0067">ATP-binding</keyword>
<dbReference type="InterPro" id="IPR003594">
    <property type="entry name" value="HATPase_dom"/>
</dbReference>
<evidence type="ECO:0000256" key="2">
    <source>
        <dbReference type="ARBA" id="ARBA00004651"/>
    </source>
</evidence>
<dbReference type="CDD" id="cd00082">
    <property type="entry name" value="HisKA"/>
    <property type="match status" value="1"/>
</dbReference>
<dbReference type="Pfam" id="PF02518">
    <property type="entry name" value="HATPase_c"/>
    <property type="match status" value="1"/>
</dbReference>
<sequence length="456" mass="51395">MKKIFSQSLQKQALIAMFIGVLPILTLTLWYAQALSKNQQKTQDIYNKNQKLILEYNFIKADISALEKALQNNQLLQSDTLQESIEQKWKNTKKRIQILKINLPNSLFVAKWRQLAPDEINGTSTAAEFQQLVQVLNQFEERFQQTLNERLSEQESHFVQLQTWFMFGLVILLPTLIVISIFLINRICQQLNQVESAVSEVGKGNLNQPVRLSGSHELQQLGDRLNWLRLELKRIQQQKETFLRHVTHELKTPLASLNEGSSLLSSGLLGDVNPKQQRILTIMENSVSKLGALIDDLLSYSAASHPDSLHHDAEITLIQEEVSKHLSDKLAKTEIMVQWQTKNGIQVPYLPCKLVLTQLVSNAIDHANSQVTISVEEQNAEVKLVVRDDGAGIDNSEAESLFQPFVRGEQNKNSNGSGLGLAIVSECVKQLKGDVKWLPVDAGASIQVAFPKRDPK</sequence>
<dbReference type="SUPFAM" id="SSF55874">
    <property type="entry name" value="ATPase domain of HSP90 chaperone/DNA topoisomerase II/histidine kinase"/>
    <property type="match status" value="1"/>
</dbReference>
<evidence type="ECO:0000256" key="4">
    <source>
        <dbReference type="ARBA" id="ARBA00022475"/>
    </source>
</evidence>
<dbReference type="PROSITE" id="PS50885">
    <property type="entry name" value="HAMP"/>
    <property type="match status" value="1"/>
</dbReference>
<dbReference type="InterPro" id="IPR036890">
    <property type="entry name" value="HATPase_C_sf"/>
</dbReference>
<feature type="domain" description="Histidine kinase" evidence="11">
    <location>
        <begin position="245"/>
        <end position="454"/>
    </location>
</feature>
<feature type="transmembrane region" description="Helical" evidence="10">
    <location>
        <begin position="164"/>
        <end position="184"/>
    </location>
</feature>
<dbReference type="InterPro" id="IPR003661">
    <property type="entry name" value="HisK_dim/P_dom"/>
</dbReference>
<keyword evidence="10" id="KW-0812">Transmembrane</keyword>
<dbReference type="Pfam" id="PF00672">
    <property type="entry name" value="HAMP"/>
    <property type="match status" value="1"/>
</dbReference>
<dbReference type="InterPro" id="IPR004358">
    <property type="entry name" value="Sig_transdc_His_kin-like_C"/>
</dbReference>
<dbReference type="InterPro" id="IPR050980">
    <property type="entry name" value="2C_sensor_his_kinase"/>
</dbReference>
<dbReference type="OrthoDB" id="9804645at2"/>
<dbReference type="AlphaFoldDB" id="A0A2A5JUD4"/>
<evidence type="ECO:0000256" key="10">
    <source>
        <dbReference type="SAM" id="Phobius"/>
    </source>
</evidence>
<evidence type="ECO:0000259" key="12">
    <source>
        <dbReference type="PROSITE" id="PS50885"/>
    </source>
</evidence>
<keyword evidence="7" id="KW-0547">Nucleotide-binding</keyword>
<feature type="domain" description="HAMP" evidence="12">
    <location>
        <begin position="185"/>
        <end position="237"/>
    </location>
</feature>
<organism evidence="13 14">
    <name type="scientific">Pseudoalteromonas piscicida</name>
    <dbReference type="NCBI Taxonomy" id="43662"/>
    <lineage>
        <taxon>Bacteria</taxon>
        <taxon>Pseudomonadati</taxon>
        <taxon>Pseudomonadota</taxon>
        <taxon>Gammaproteobacteria</taxon>
        <taxon>Alteromonadales</taxon>
        <taxon>Pseudoalteromonadaceae</taxon>
        <taxon>Pseudoalteromonas</taxon>
    </lineage>
</organism>
<dbReference type="Pfam" id="PF00512">
    <property type="entry name" value="HisKA"/>
    <property type="match status" value="1"/>
</dbReference>
<evidence type="ECO:0000256" key="3">
    <source>
        <dbReference type="ARBA" id="ARBA00012438"/>
    </source>
</evidence>
<dbReference type="PANTHER" id="PTHR44936:SF10">
    <property type="entry name" value="SENSOR PROTEIN RSTB"/>
    <property type="match status" value="1"/>
</dbReference>
<evidence type="ECO:0000313" key="13">
    <source>
        <dbReference type="EMBL" id="PCK33084.1"/>
    </source>
</evidence>
<dbReference type="SMART" id="SM00304">
    <property type="entry name" value="HAMP"/>
    <property type="match status" value="1"/>
</dbReference>
<dbReference type="Gene3D" id="3.30.565.10">
    <property type="entry name" value="Histidine kinase-like ATPase, C-terminal domain"/>
    <property type="match status" value="1"/>
</dbReference>
<dbReference type="GO" id="GO:0005524">
    <property type="term" value="F:ATP binding"/>
    <property type="evidence" value="ECO:0007669"/>
    <property type="project" value="UniProtKB-KW"/>
</dbReference>
<keyword evidence="6" id="KW-0808">Transferase</keyword>
<dbReference type="GO" id="GO:0005886">
    <property type="term" value="C:plasma membrane"/>
    <property type="evidence" value="ECO:0007669"/>
    <property type="project" value="UniProtKB-SubCell"/>
</dbReference>
<dbReference type="PRINTS" id="PR00344">
    <property type="entry name" value="BCTRLSENSOR"/>
</dbReference>
<name>A0A2A5JUD4_PSEO7</name>
<dbReference type="InterPro" id="IPR003660">
    <property type="entry name" value="HAMP_dom"/>
</dbReference>
<evidence type="ECO:0000256" key="8">
    <source>
        <dbReference type="ARBA" id="ARBA00022777"/>
    </source>
</evidence>
<comment type="subcellular location">
    <subcellularLocation>
        <location evidence="2">Cell membrane</location>
        <topology evidence="2">Multi-pass membrane protein</topology>
    </subcellularLocation>
</comment>
<dbReference type="GO" id="GO:0000155">
    <property type="term" value="F:phosphorelay sensor kinase activity"/>
    <property type="evidence" value="ECO:0007669"/>
    <property type="project" value="InterPro"/>
</dbReference>
<evidence type="ECO:0000256" key="5">
    <source>
        <dbReference type="ARBA" id="ARBA00022553"/>
    </source>
</evidence>
<dbReference type="EC" id="2.7.13.3" evidence="3"/>
<dbReference type="InterPro" id="IPR036097">
    <property type="entry name" value="HisK_dim/P_sf"/>
</dbReference>
<keyword evidence="4" id="KW-1003">Cell membrane</keyword>
<feature type="transmembrane region" description="Helical" evidence="10">
    <location>
        <begin position="12"/>
        <end position="32"/>
    </location>
</feature>
<dbReference type="Gene3D" id="1.10.287.130">
    <property type="match status" value="1"/>
</dbReference>
<evidence type="ECO:0000256" key="1">
    <source>
        <dbReference type="ARBA" id="ARBA00000085"/>
    </source>
</evidence>
<dbReference type="SUPFAM" id="SSF47384">
    <property type="entry name" value="Homodimeric domain of signal transducing histidine kinase"/>
    <property type="match status" value="1"/>
</dbReference>
<evidence type="ECO:0000256" key="6">
    <source>
        <dbReference type="ARBA" id="ARBA00022679"/>
    </source>
</evidence>
<protein>
    <recommendedName>
        <fullName evidence="3">histidine kinase</fullName>
        <ecNumber evidence="3">2.7.13.3</ecNumber>
    </recommendedName>
</protein>
<dbReference type="CDD" id="cd00075">
    <property type="entry name" value="HATPase"/>
    <property type="match status" value="1"/>
</dbReference>
<gene>
    <name evidence="13" type="ORF">CEX98_03650</name>
</gene>
<reference evidence="14" key="1">
    <citation type="journal article" date="2019" name="Genome Announc.">
        <title>Draft Genome Sequence of Pseudoalteromonas piscicida Strain 36Y ROTHPW, an Hypersaline Seawater Isolate from the South Coast of Sonora, Mexico.</title>
        <authorList>
            <person name="Sanchez-Diaz R."/>
            <person name="Molina-Garza Z.J."/>
            <person name="Cruz-Suarez L.E."/>
            <person name="Selvin J."/>
            <person name="Kiran G.S."/>
            <person name="Ibarra-Gamez J.C."/>
            <person name="Gomez-Gil B."/>
            <person name="Galaviz-Silva L."/>
        </authorList>
    </citation>
    <scope>NUCLEOTIDE SEQUENCE [LARGE SCALE GENOMIC DNA]</scope>
    <source>
        <strain evidence="14">36Y_RITHPW</strain>
    </source>
</reference>
<proteinExistence type="predicted"/>
<evidence type="ECO:0000256" key="9">
    <source>
        <dbReference type="ARBA" id="ARBA00022840"/>
    </source>
</evidence>
<keyword evidence="10" id="KW-0472">Membrane</keyword>
<keyword evidence="8 13" id="KW-0418">Kinase</keyword>
<dbReference type="Proteomes" id="UP000228621">
    <property type="component" value="Unassembled WGS sequence"/>
</dbReference>
<dbReference type="RefSeq" id="WP_099640772.1">
    <property type="nucleotide sequence ID" value="NZ_NKHF01000017.1"/>
</dbReference>
<accession>A0A2A5JUD4</accession>
<dbReference type="SMART" id="SM00387">
    <property type="entry name" value="HATPase_c"/>
    <property type="match status" value="1"/>
</dbReference>
<evidence type="ECO:0000256" key="7">
    <source>
        <dbReference type="ARBA" id="ARBA00022741"/>
    </source>
</evidence>
<dbReference type="InterPro" id="IPR005467">
    <property type="entry name" value="His_kinase_dom"/>
</dbReference>
<keyword evidence="10" id="KW-1133">Transmembrane helix</keyword>
<dbReference type="Gene3D" id="6.10.340.10">
    <property type="match status" value="1"/>
</dbReference>
<comment type="caution">
    <text evidence="13">The sequence shown here is derived from an EMBL/GenBank/DDBJ whole genome shotgun (WGS) entry which is preliminary data.</text>
</comment>
<comment type="catalytic activity">
    <reaction evidence="1">
        <text>ATP + protein L-histidine = ADP + protein N-phospho-L-histidine.</text>
        <dbReference type="EC" id="2.7.13.3"/>
    </reaction>
</comment>